<dbReference type="Pfam" id="PF19300">
    <property type="entry name" value="BPD_transp_1_N"/>
    <property type="match status" value="1"/>
</dbReference>
<evidence type="ECO:0000256" key="2">
    <source>
        <dbReference type="ARBA" id="ARBA00022448"/>
    </source>
</evidence>
<feature type="domain" description="ABC transmembrane type-1" evidence="8">
    <location>
        <begin position="97"/>
        <end position="311"/>
    </location>
</feature>
<dbReference type="InterPro" id="IPR045621">
    <property type="entry name" value="BPD_transp_1_N"/>
</dbReference>
<protein>
    <submittedName>
        <fullName evidence="9">ABC transporter permease</fullName>
    </submittedName>
</protein>
<dbReference type="PROSITE" id="PS50928">
    <property type="entry name" value="ABC_TM1"/>
    <property type="match status" value="1"/>
</dbReference>
<feature type="transmembrane region" description="Helical" evidence="7">
    <location>
        <begin position="103"/>
        <end position="124"/>
    </location>
</feature>
<dbReference type="SUPFAM" id="SSF161098">
    <property type="entry name" value="MetI-like"/>
    <property type="match status" value="1"/>
</dbReference>
<evidence type="ECO:0000259" key="8">
    <source>
        <dbReference type="PROSITE" id="PS50928"/>
    </source>
</evidence>
<keyword evidence="5 7" id="KW-1133">Transmembrane helix</keyword>
<evidence type="ECO:0000256" key="1">
    <source>
        <dbReference type="ARBA" id="ARBA00004651"/>
    </source>
</evidence>
<feature type="transmembrane region" description="Helical" evidence="7">
    <location>
        <begin position="144"/>
        <end position="164"/>
    </location>
</feature>
<gene>
    <name evidence="9" type="ORF">E7512_12235</name>
</gene>
<dbReference type="InterPro" id="IPR035906">
    <property type="entry name" value="MetI-like_sf"/>
</dbReference>
<dbReference type="AlphaFoldDB" id="A0A928KYA2"/>
<name>A0A928KYA2_9FIRM</name>
<evidence type="ECO:0000313" key="10">
    <source>
        <dbReference type="Proteomes" id="UP000754750"/>
    </source>
</evidence>
<dbReference type="PANTHER" id="PTHR43163">
    <property type="entry name" value="DIPEPTIDE TRANSPORT SYSTEM PERMEASE PROTEIN DPPB-RELATED"/>
    <property type="match status" value="1"/>
</dbReference>
<sequence>MTRFILRRSAIAVLLLFVVSSIVFLTVHMMPGDPVLLMLGTDSNPDPQAVEALRRELGLDQPILTQYANWMLHALQGNLGTSYSEHVPVMQSIGSRLPRTLELAGVSLLLACLIGLPLGVLSALRRGKFSDLVMTTGASLGTSIPVYVLGYLLIILFSLNVFGWNIPTLPSSGYVNFSKSPSAHFQRLLLPAVALALGLAASIMRMTRSSMLDALSAESVRALRAKGLPEHNVIIRHVIRNAFIPVVTVIGLQMGNLIGGTVLCETVFNWPGLATLLVKAINQRDYPLIQGCILVMSSVFILTNMVVDIIYGVLDPRAR</sequence>
<dbReference type="EMBL" id="SVNY01000006">
    <property type="protein sequence ID" value="MBE6834325.1"/>
    <property type="molecule type" value="Genomic_DNA"/>
</dbReference>
<evidence type="ECO:0000256" key="6">
    <source>
        <dbReference type="ARBA" id="ARBA00023136"/>
    </source>
</evidence>
<keyword evidence="2 7" id="KW-0813">Transport</keyword>
<comment type="caution">
    <text evidence="9">The sequence shown here is derived from an EMBL/GenBank/DDBJ whole genome shotgun (WGS) entry which is preliminary data.</text>
</comment>
<reference evidence="9" key="1">
    <citation type="submission" date="2019-04" db="EMBL/GenBank/DDBJ databases">
        <title>Evolution of Biomass-Degrading Anaerobic Consortia Revealed by Metagenomics.</title>
        <authorList>
            <person name="Peng X."/>
        </authorList>
    </citation>
    <scope>NUCLEOTIDE SEQUENCE</scope>
    <source>
        <strain evidence="9">SIG551</strain>
    </source>
</reference>
<dbReference type="GO" id="GO:0005886">
    <property type="term" value="C:plasma membrane"/>
    <property type="evidence" value="ECO:0007669"/>
    <property type="project" value="UniProtKB-SubCell"/>
</dbReference>
<evidence type="ECO:0000256" key="5">
    <source>
        <dbReference type="ARBA" id="ARBA00022989"/>
    </source>
</evidence>
<keyword evidence="4 7" id="KW-0812">Transmembrane</keyword>
<feature type="transmembrane region" description="Helical" evidence="7">
    <location>
        <begin position="184"/>
        <end position="204"/>
    </location>
</feature>
<comment type="similarity">
    <text evidence="7">Belongs to the binding-protein-dependent transport system permease family.</text>
</comment>
<dbReference type="Gene3D" id="1.10.3720.10">
    <property type="entry name" value="MetI-like"/>
    <property type="match status" value="1"/>
</dbReference>
<feature type="transmembrane region" description="Helical" evidence="7">
    <location>
        <begin position="12"/>
        <end position="30"/>
    </location>
</feature>
<proteinExistence type="inferred from homology"/>
<dbReference type="InterPro" id="IPR000515">
    <property type="entry name" value="MetI-like"/>
</dbReference>
<evidence type="ECO:0000256" key="3">
    <source>
        <dbReference type="ARBA" id="ARBA00022475"/>
    </source>
</evidence>
<evidence type="ECO:0000313" key="9">
    <source>
        <dbReference type="EMBL" id="MBE6834325.1"/>
    </source>
</evidence>
<accession>A0A928KYA2</accession>
<feature type="transmembrane region" description="Helical" evidence="7">
    <location>
        <begin position="288"/>
        <end position="314"/>
    </location>
</feature>
<dbReference type="GO" id="GO:0055085">
    <property type="term" value="P:transmembrane transport"/>
    <property type="evidence" value="ECO:0007669"/>
    <property type="project" value="InterPro"/>
</dbReference>
<dbReference type="CDD" id="cd06261">
    <property type="entry name" value="TM_PBP2"/>
    <property type="match status" value="1"/>
</dbReference>
<dbReference type="PANTHER" id="PTHR43163:SF6">
    <property type="entry name" value="DIPEPTIDE TRANSPORT SYSTEM PERMEASE PROTEIN DPPB-RELATED"/>
    <property type="match status" value="1"/>
</dbReference>
<comment type="subcellular location">
    <subcellularLocation>
        <location evidence="1 7">Cell membrane</location>
        <topology evidence="1 7">Multi-pass membrane protein</topology>
    </subcellularLocation>
</comment>
<evidence type="ECO:0000256" key="7">
    <source>
        <dbReference type="RuleBase" id="RU363032"/>
    </source>
</evidence>
<dbReference type="RefSeq" id="WP_020073782.1">
    <property type="nucleotide sequence ID" value="NZ_JBKWRC010000003.1"/>
</dbReference>
<feature type="transmembrane region" description="Helical" evidence="7">
    <location>
        <begin position="242"/>
        <end position="268"/>
    </location>
</feature>
<organism evidence="9 10">
    <name type="scientific">Faecalispora sporosphaeroides</name>
    <dbReference type="NCBI Taxonomy" id="1549"/>
    <lineage>
        <taxon>Bacteria</taxon>
        <taxon>Bacillati</taxon>
        <taxon>Bacillota</taxon>
        <taxon>Clostridia</taxon>
        <taxon>Eubacteriales</taxon>
        <taxon>Oscillospiraceae</taxon>
        <taxon>Faecalispora</taxon>
    </lineage>
</organism>
<dbReference type="Pfam" id="PF00528">
    <property type="entry name" value="BPD_transp_1"/>
    <property type="match status" value="1"/>
</dbReference>
<keyword evidence="3" id="KW-1003">Cell membrane</keyword>
<keyword evidence="6 7" id="KW-0472">Membrane</keyword>
<evidence type="ECO:0000256" key="4">
    <source>
        <dbReference type="ARBA" id="ARBA00022692"/>
    </source>
</evidence>
<dbReference type="Proteomes" id="UP000754750">
    <property type="component" value="Unassembled WGS sequence"/>
</dbReference>